<evidence type="ECO:0000313" key="2">
    <source>
        <dbReference type="EMBL" id="CAB5035894.1"/>
    </source>
</evidence>
<sequence>MHAPFVMVECDDTVTEQQPCVRQRRAVSQCRAAFAAQLVAEVAGEATDETERQLRALCAEPLQLGRAVIKDRRLLFSDAAVAALHANALRGAVGGDDLTERPVRRGDEREACKTRFRARAVKPNCVLAVAVALLKDELRLAPLAKPQVMNGDLRTRLWRYRCRRRVAWHWRRPLDSRQRQLAEVLDQLKPILGADRFGVELNPPKWPLAMLEPHHNAAAAARDHSQLLRHLAHHKRVVTDRHERLRQPLEQSFLLMLHRTQSAMKELTRVVDLAAVDMRQRLVSEADAENRDSRLVERGERDPHVAGPLRTPRAGRDYDVVELLTGNEVAPAGFVVTDD</sequence>
<reference evidence="2" key="1">
    <citation type="submission" date="2020-05" db="EMBL/GenBank/DDBJ databases">
        <authorList>
            <person name="Chiriac C."/>
            <person name="Salcher M."/>
            <person name="Ghai R."/>
            <person name="Kavagutti S V."/>
        </authorList>
    </citation>
    <scope>NUCLEOTIDE SEQUENCE</scope>
</reference>
<feature type="region of interest" description="Disordered" evidence="1">
    <location>
        <begin position="286"/>
        <end position="312"/>
    </location>
</feature>
<name>A0A6J7S3J4_9ZZZZ</name>
<organism evidence="2">
    <name type="scientific">freshwater metagenome</name>
    <dbReference type="NCBI Taxonomy" id="449393"/>
    <lineage>
        <taxon>unclassified sequences</taxon>
        <taxon>metagenomes</taxon>
        <taxon>ecological metagenomes</taxon>
    </lineage>
</organism>
<accession>A0A6J7S3J4</accession>
<dbReference type="EMBL" id="CAFBPX010000151">
    <property type="protein sequence ID" value="CAB5035894.1"/>
    <property type="molecule type" value="Genomic_DNA"/>
</dbReference>
<feature type="compositionally biased region" description="Basic and acidic residues" evidence="1">
    <location>
        <begin position="286"/>
        <end position="304"/>
    </location>
</feature>
<gene>
    <name evidence="2" type="ORF">UFOPK4175_00863</name>
</gene>
<protein>
    <submittedName>
        <fullName evidence="2">Unannotated protein</fullName>
    </submittedName>
</protein>
<dbReference type="AlphaFoldDB" id="A0A6J7S3J4"/>
<proteinExistence type="predicted"/>
<evidence type="ECO:0000256" key="1">
    <source>
        <dbReference type="SAM" id="MobiDB-lite"/>
    </source>
</evidence>